<dbReference type="PROSITE" id="PS00061">
    <property type="entry name" value="ADH_SHORT"/>
    <property type="match status" value="1"/>
</dbReference>
<accession>A0A4Z0AC80</accession>
<dbReference type="PRINTS" id="PR00081">
    <property type="entry name" value="GDHRDH"/>
</dbReference>
<dbReference type="PANTHER" id="PTHR45458">
    <property type="entry name" value="SHORT-CHAIN DEHYDROGENASE/REDUCTASE SDR"/>
    <property type="match status" value="1"/>
</dbReference>
<name>A0A4Z0AC80_9AGAM</name>
<dbReference type="Gene3D" id="3.40.50.720">
    <property type="entry name" value="NAD(P)-binding Rossmann-like Domain"/>
    <property type="match status" value="1"/>
</dbReference>
<reference evidence="2 3" key="1">
    <citation type="submission" date="2019-02" db="EMBL/GenBank/DDBJ databases">
        <title>Genome sequencing of the rare red list fungi Hericium alpestre (H. flagellum).</title>
        <authorList>
            <person name="Buettner E."/>
            <person name="Kellner H."/>
        </authorList>
    </citation>
    <scope>NUCLEOTIDE SEQUENCE [LARGE SCALE GENOMIC DNA]</scope>
    <source>
        <strain evidence="2 3">DSM 108284</strain>
    </source>
</reference>
<dbReference type="GO" id="GO:0016616">
    <property type="term" value="F:oxidoreductase activity, acting on the CH-OH group of donors, NAD or NADP as acceptor"/>
    <property type="evidence" value="ECO:0007669"/>
    <property type="project" value="TreeGrafter"/>
</dbReference>
<evidence type="ECO:0000313" key="3">
    <source>
        <dbReference type="Proteomes" id="UP000298061"/>
    </source>
</evidence>
<evidence type="ECO:0008006" key="4">
    <source>
        <dbReference type="Google" id="ProtNLM"/>
    </source>
</evidence>
<sequence length="265" mass="28610">MPSIAITGANRGIGFEFVRQLSEKPDNTIIALVRNPDAAQSLRDLQRSNIHIVKADISDHATVKAAAAETAKISSGSLDLLINNAAWLPNERHALSLDKYPSDEILSEDLVEAFNVNVVGVVHTINAFLPLIKKSAIKKVVVISTGVGDTDLTLRTEYATSGPYCVSKAAVNMVVAKYAAECKPEGGPIFLALSPGLVNTQTAPPTPKQLEEFAAMVASFKKYNPNWERPLTPKESVDAMLAVIHNLKPEQSGSFLSHKGNQDWL</sequence>
<dbReference type="Pfam" id="PF00106">
    <property type="entry name" value="adh_short"/>
    <property type="match status" value="1"/>
</dbReference>
<dbReference type="Proteomes" id="UP000298061">
    <property type="component" value="Unassembled WGS sequence"/>
</dbReference>
<dbReference type="EMBL" id="SFCI01000003">
    <property type="protein sequence ID" value="TFY83963.1"/>
    <property type="molecule type" value="Genomic_DNA"/>
</dbReference>
<dbReference type="CDD" id="cd05325">
    <property type="entry name" value="carb_red_sniffer_like_SDR_c"/>
    <property type="match status" value="1"/>
</dbReference>
<dbReference type="AlphaFoldDB" id="A0A4Z0AC80"/>
<dbReference type="SUPFAM" id="SSF51735">
    <property type="entry name" value="NAD(P)-binding Rossmann-fold domains"/>
    <property type="match status" value="1"/>
</dbReference>
<dbReference type="InterPro" id="IPR002347">
    <property type="entry name" value="SDR_fam"/>
</dbReference>
<protein>
    <recommendedName>
        <fullName evidence="4">NAD(P)-binding protein</fullName>
    </recommendedName>
</protein>
<dbReference type="InterPro" id="IPR052184">
    <property type="entry name" value="SDR_enzymes"/>
</dbReference>
<gene>
    <name evidence="2" type="ORF">EWM64_g65</name>
</gene>
<dbReference type="InterPro" id="IPR020904">
    <property type="entry name" value="Sc_DH/Rdtase_CS"/>
</dbReference>
<dbReference type="OrthoDB" id="9876299at2759"/>
<organism evidence="2 3">
    <name type="scientific">Hericium alpestre</name>
    <dbReference type="NCBI Taxonomy" id="135208"/>
    <lineage>
        <taxon>Eukaryota</taxon>
        <taxon>Fungi</taxon>
        <taxon>Dikarya</taxon>
        <taxon>Basidiomycota</taxon>
        <taxon>Agaricomycotina</taxon>
        <taxon>Agaricomycetes</taxon>
        <taxon>Russulales</taxon>
        <taxon>Hericiaceae</taxon>
        <taxon>Hericium</taxon>
    </lineage>
</organism>
<dbReference type="InterPro" id="IPR036291">
    <property type="entry name" value="NAD(P)-bd_dom_sf"/>
</dbReference>
<evidence type="ECO:0000256" key="1">
    <source>
        <dbReference type="ARBA" id="ARBA00022857"/>
    </source>
</evidence>
<evidence type="ECO:0000313" key="2">
    <source>
        <dbReference type="EMBL" id="TFY83963.1"/>
    </source>
</evidence>
<comment type="caution">
    <text evidence="2">The sequence shown here is derived from an EMBL/GenBank/DDBJ whole genome shotgun (WGS) entry which is preliminary data.</text>
</comment>
<proteinExistence type="predicted"/>
<keyword evidence="1" id="KW-0521">NADP</keyword>
<keyword evidence="3" id="KW-1185">Reference proteome</keyword>
<dbReference type="PANTHER" id="PTHR45458:SF3">
    <property type="entry name" value="CHAIN DEHYDROGENASE (ATSC), PUTATIVE-RELATED"/>
    <property type="match status" value="1"/>
</dbReference>